<proteinExistence type="predicted"/>
<sequence>MITLEKERLSFEVVFGESTAGGVVGRCEKSDEDRLVRDDPKEEEPQEVQVLGSDVGDASKSNGGLIIGGEEAPGCRLTSVGIRCDVSRSETSATVREDATDLESLRKTRKVLFVTCDLLYCIV</sequence>
<organism evidence="1 2">
    <name type="scientific">Melastoma candidum</name>
    <dbReference type="NCBI Taxonomy" id="119954"/>
    <lineage>
        <taxon>Eukaryota</taxon>
        <taxon>Viridiplantae</taxon>
        <taxon>Streptophyta</taxon>
        <taxon>Embryophyta</taxon>
        <taxon>Tracheophyta</taxon>
        <taxon>Spermatophyta</taxon>
        <taxon>Magnoliopsida</taxon>
        <taxon>eudicotyledons</taxon>
        <taxon>Gunneridae</taxon>
        <taxon>Pentapetalae</taxon>
        <taxon>rosids</taxon>
        <taxon>malvids</taxon>
        <taxon>Myrtales</taxon>
        <taxon>Melastomataceae</taxon>
        <taxon>Melastomatoideae</taxon>
        <taxon>Melastomateae</taxon>
        <taxon>Melastoma</taxon>
    </lineage>
</organism>
<comment type="caution">
    <text evidence="1">The sequence shown here is derived from an EMBL/GenBank/DDBJ whole genome shotgun (WGS) entry which is preliminary data.</text>
</comment>
<evidence type="ECO:0000313" key="1">
    <source>
        <dbReference type="EMBL" id="KAI4372791.1"/>
    </source>
</evidence>
<accession>A0ACB9R3E3</accession>
<name>A0ACB9R3E3_9MYRT</name>
<gene>
    <name evidence="1" type="ORF">MLD38_010980</name>
</gene>
<protein>
    <submittedName>
        <fullName evidence="1">Uncharacterized protein</fullName>
    </submittedName>
</protein>
<evidence type="ECO:0000313" key="2">
    <source>
        <dbReference type="Proteomes" id="UP001057402"/>
    </source>
</evidence>
<keyword evidence="2" id="KW-1185">Reference proteome</keyword>
<reference evidence="2" key="1">
    <citation type="journal article" date="2023" name="Front. Plant Sci.">
        <title>Chromosomal-level genome assembly of Melastoma candidum provides insights into trichome evolution.</title>
        <authorList>
            <person name="Zhong Y."/>
            <person name="Wu W."/>
            <person name="Sun C."/>
            <person name="Zou P."/>
            <person name="Liu Y."/>
            <person name="Dai S."/>
            <person name="Zhou R."/>
        </authorList>
    </citation>
    <scope>NUCLEOTIDE SEQUENCE [LARGE SCALE GENOMIC DNA]</scope>
</reference>
<dbReference type="Proteomes" id="UP001057402">
    <property type="component" value="Chromosome 4"/>
</dbReference>
<dbReference type="EMBL" id="CM042883">
    <property type="protein sequence ID" value="KAI4372791.1"/>
    <property type="molecule type" value="Genomic_DNA"/>
</dbReference>